<dbReference type="InterPro" id="IPR011701">
    <property type="entry name" value="MFS"/>
</dbReference>
<evidence type="ECO:0000313" key="9">
    <source>
        <dbReference type="Proteomes" id="UP000240542"/>
    </source>
</evidence>
<reference evidence="8 9" key="1">
    <citation type="submission" date="2018-03" db="EMBL/GenBank/DDBJ databases">
        <title>Genomic Encyclopedia of Archaeal and Bacterial Type Strains, Phase II (KMG-II): from individual species to whole genera.</title>
        <authorList>
            <person name="Goeker M."/>
        </authorList>
    </citation>
    <scope>NUCLEOTIDE SEQUENCE [LARGE SCALE GENOMIC DNA]</scope>
    <source>
        <strain evidence="8 9">DSM 45312</strain>
    </source>
</reference>
<dbReference type="AlphaFoldDB" id="A0A2P8DHT6"/>
<feature type="transmembrane region" description="Helical" evidence="6">
    <location>
        <begin position="290"/>
        <end position="313"/>
    </location>
</feature>
<dbReference type="InterPro" id="IPR020846">
    <property type="entry name" value="MFS_dom"/>
</dbReference>
<dbReference type="PANTHER" id="PTHR43124:SF3">
    <property type="entry name" value="CHLORAMPHENICOL EFFLUX PUMP RV0191"/>
    <property type="match status" value="1"/>
</dbReference>
<feature type="transmembrane region" description="Helical" evidence="6">
    <location>
        <begin position="325"/>
        <end position="346"/>
    </location>
</feature>
<dbReference type="Gene3D" id="1.20.1250.20">
    <property type="entry name" value="MFS general substrate transporter like domains"/>
    <property type="match status" value="1"/>
</dbReference>
<evidence type="ECO:0000256" key="3">
    <source>
        <dbReference type="ARBA" id="ARBA00022692"/>
    </source>
</evidence>
<keyword evidence="4 6" id="KW-1133">Transmembrane helix</keyword>
<dbReference type="CDD" id="cd17473">
    <property type="entry name" value="MFS_arabinose_efflux_permease_like"/>
    <property type="match status" value="1"/>
</dbReference>
<dbReference type="PANTHER" id="PTHR43124">
    <property type="entry name" value="PURINE EFFLUX PUMP PBUE"/>
    <property type="match status" value="1"/>
</dbReference>
<dbReference type="GO" id="GO:0022857">
    <property type="term" value="F:transmembrane transporter activity"/>
    <property type="evidence" value="ECO:0007669"/>
    <property type="project" value="InterPro"/>
</dbReference>
<evidence type="ECO:0000259" key="7">
    <source>
        <dbReference type="PROSITE" id="PS50850"/>
    </source>
</evidence>
<dbReference type="Proteomes" id="UP000240542">
    <property type="component" value="Unassembled WGS sequence"/>
</dbReference>
<evidence type="ECO:0000256" key="5">
    <source>
        <dbReference type="ARBA" id="ARBA00023136"/>
    </source>
</evidence>
<evidence type="ECO:0000256" key="1">
    <source>
        <dbReference type="ARBA" id="ARBA00004651"/>
    </source>
</evidence>
<proteinExistence type="predicted"/>
<gene>
    <name evidence="8" type="ORF">CLV63_11077</name>
</gene>
<evidence type="ECO:0000256" key="6">
    <source>
        <dbReference type="SAM" id="Phobius"/>
    </source>
</evidence>
<feature type="transmembrane region" description="Helical" evidence="6">
    <location>
        <begin position="358"/>
        <end position="378"/>
    </location>
</feature>
<accession>A0A2P8DHT6</accession>
<dbReference type="Pfam" id="PF07690">
    <property type="entry name" value="MFS_1"/>
    <property type="match status" value="1"/>
</dbReference>
<feature type="transmembrane region" description="Helical" evidence="6">
    <location>
        <begin position="234"/>
        <end position="257"/>
    </location>
</feature>
<dbReference type="EMBL" id="PYGA01000010">
    <property type="protein sequence ID" value="PSK96780.1"/>
    <property type="molecule type" value="Genomic_DNA"/>
</dbReference>
<protein>
    <submittedName>
        <fullName evidence="8">Putative MFS family arabinose efflux permease</fullName>
    </submittedName>
</protein>
<feature type="transmembrane region" description="Helical" evidence="6">
    <location>
        <begin position="134"/>
        <end position="159"/>
    </location>
</feature>
<keyword evidence="2" id="KW-1003">Cell membrane</keyword>
<dbReference type="InterPro" id="IPR005829">
    <property type="entry name" value="Sugar_transporter_CS"/>
</dbReference>
<evidence type="ECO:0000256" key="2">
    <source>
        <dbReference type="ARBA" id="ARBA00022475"/>
    </source>
</evidence>
<keyword evidence="9" id="KW-1185">Reference proteome</keyword>
<dbReference type="PROSITE" id="PS00216">
    <property type="entry name" value="SUGAR_TRANSPORT_1"/>
    <property type="match status" value="1"/>
</dbReference>
<dbReference type="SUPFAM" id="SSF103473">
    <property type="entry name" value="MFS general substrate transporter"/>
    <property type="match status" value="1"/>
</dbReference>
<dbReference type="InterPro" id="IPR036259">
    <property type="entry name" value="MFS_trans_sf"/>
</dbReference>
<dbReference type="GO" id="GO:0005886">
    <property type="term" value="C:plasma membrane"/>
    <property type="evidence" value="ECO:0007669"/>
    <property type="project" value="UniProtKB-SubCell"/>
</dbReference>
<evidence type="ECO:0000256" key="4">
    <source>
        <dbReference type="ARBA" id="ARBA00022989"/>
    </source>
</evidence>
<evidence type="ECO:0000313" key="8">
    <source>
        <dbReference type="EMBL" id="PSK96780.1"/>
    </source>
</evidence>
<dbReference type="PROSITE" id="PS50850">
    <property type="entry name" value="MFS"/>
    <property type="match status" value="1"/>
</dbReference>
<feature type="transmembrane region" description="Helical" evidence="6">
    <location>
        <begin position="165"/>
        <end position="183"/>
    </location>
</feature>
<name>A0A2P8DHT6_9ACTN</name>
<feature type="transmembrane region" description="Helical" evidence="6">
    <location>
        <begin position="75"/>
        <end position="95"/>
    </location>
</feature>
<comment type="subcellular location">
    <subcellularLocation>
        <location evidence="1">Cell membrane</location>
        <topology evidence="1">Multi-pass membrane protein</topology>
    </subcellularLocation>
</comment>
<dbReference type="InterPro" id="IPR050189">
    <property type="entry name" value="MFS_Efflux_Transporters"/>
</dbReference>
<sequence>MAPPRLARGTILAAATLTIMAPAVVAPSLPAMEQTFAAEPGASLLVRLAMTITSLMIAISAPVSGLVADRIGRRPLLVSSLVLYTASGTAGYFVTDLPLLVVTRALLGIAIGGVMTAVSATITDWFDGPERASFLGLQQAFASLGGMVFLPLAGVLATVSWRVPFWLYSLGAVVAVFAILAVRDTPRDTPAVTAGRERAPTGRVFGIYALALGVTMAFYMAPTQVPFLLDDLGIGPAIVGVVLAGSTLTGALGALWFPMLRRRLRFAAITTVAVALLGAGWLLVGSTGTAFGTAAGLLLGGIGVGLAVPNVTLRLSELAPPAWRGRILSGLISGIFLGQFLSPLAAQPLIEAVGVGGVFSWAGTAMVAGAGLAAVGAWKRNTH</sequence>
<comment type="caution">
    <text evidence="8">The sequence shown here is derived from an EMBL/GenBank/DDBJ whole genome shotgun (WGS) entry which is preliminary data.</text>
</comment>
<feature type="transmembrane region" description="Helical" evidence="6">
    <location>
        <begin position="101"/>
        <end position="122"/>
    </location>
</feature>
<feature type="transmembrane region" description="Helical" evidence="6">
    <location>
        <begin position="204"/>
        <end position="222"/>
    </location>
</feature>
<keyword evidence="3 6" id="KW-0812">Transmembrane</keyword>
<dbReference type="OrthoDB" id="9812221at2"/>
<organism evidence="8 9">
    <name type="scientific">Murinocardiopsis flavida</name>
    <dbReference type="NCBI Taxonomy" id="645275"/>
    <lineage>
        <taxon>Bacteria</taxon>
        <taxon>Bacillati</taxon>
        <taxon>Actinomycetota</taxon>
        <taxon>Actinomycetes</taxon>
        <taxon>Streptosporangiales</taxon>
        <taxon>Nocardiopsidaceae</taxon>
        <taxon>Murinocardiopsis</taxon>
    </lineage>
</organism>
<keyword evidence="5 6" id="KW-0472">Membrane</keyword>
<feature type="transmembrane region" description="Helical" evidence="6">
    <location>
        <begin position="47"/>
        <end position="68"/>
    </location>
</feature>
<feature type="transmembrane region" description="Helical" evidence="6">
    <location>
        <begin position="264"/>
        <end position="284"/>
    </location>
</feature>
<feature type="domain" description="Major facilitator superfamily (MFS) profile" evidence="7">
    <location>
        <begin position="2"/>
        <end position="381"/>
    </location>
</feature>